<feature type="domain" description="Reverse transcriptase" evidence="1">
    <location>
        <begin position="460"/>
        <end position="739"/>
    </location>
</feature>
<dbReference type="PANTHER" id="PTHR31635:SF196">
    <property type="entry name" value="REVERSE TRANSCRIPTASE DOMAIN-CONTAINING PROTEIN-RELATED"/>
    <property type="match status" value="1"/>
</dbReference>
<dbReference type="SUPFAM" id="SSF56672">
    <property type="entry name" value="DNA/RNA polymerases"/>
    <property type="match status" value="1"/>
</dbReference>
<accession>A0AAV2GRX4</accession>
<dbReference type="InterPro" id="IPR043502">
    <property type="entry name" value="DNA/RNA_pol_sf"/>
</dbReference>
<dbReference type="PANTHER" id="PTHR31635">
    <property type="entry name" value="REVERSE TRANSCRIPTASE DOMAIN-CONTAINING PROTEIN-RELATED"/>
    <property type="match status" value="1"/>
</dbReference>
<dbReference type="SUPFAM" id="SSF56219">
    <property type="entry name" value="DNase I-like"/>
    <property type="match status" value="1"/>
</dbReference>
<dbReference type="Proteomes" id="UP001497516">
    <property type="component" value="Chromosome 9"/>
</dbReference>
<evidence type="ECO:0000313" key="2">
    <source>
        <dbReference type="EMBL" id="CAL1413222.1"/>
    </source>
</evidence>
<reference evidence="2 3" key="1">
    <citation type="submission" date="2024-04" db="EMBL/GenBank/DDBJ databases">
        <authorList>
            <person name="Fracassetti M."/>
        </authorList>
    </citation>
    <scope>NUCLEOTIDE SEQUENCE [LARGE SCALE GENOMIC DNA]</scope>
</reference>
<dbReference type="CDD" id="cd01650">
    <property type="entry name" value="RT_nLTR_like"/>
    <property type="match status" value="1"/>
</dbReference>
<proteinExistence type="predicted"/>
<dbReference type="Gene3D" id="3.60.10.10">
    <property type="entry name" value="Endonuclease/exonuclease/phosphatase"/>
    <property type="match status" value="1"/>
</dbReference>
<keyword evidence="3" id="KW-1185">Reference proteome</keyword>
<gene>
    <name evidence="2" type="ORF">LTRI10_LOCUS52470</name>
</gene>
<evidence type="ECO:0000259" key="1">
    <source>
        <dbReference type="PROSITE" id="PS50878"/>
    </source>
</evidence>
<dbReference type="InterPro" id="IPR000477">
    <property type="entry name" value="RT_dom"/>
</dbReference>
<evidence type="ECO:0000313" key="3">
    <source>
        <dbReference type="Proteomes" id="UP001497516"/>
    </source>
</evidence>
<name>A0AAV2GRX4_9ROSI</name>
<sequence>MRLLTKVYSPDFLLIIEPQISGDRATTVCNNLGYGDVIRVDAEGRSGSIWLAWRSYDFQIQLIDASQQHVTVKVSNNTQREWLLTGVYGSPNYRFHHMLWNHLIEFGRSLEIPWLVTGDFNAYYSPSEKAGTVSTASLRRCQQFTDWINEANLFDLGFSGAQYTWCRRDSNNSFKASRIDRSLCNSAWNAAFANTSTRHLPKLHSDHLPILTSYSGLSYNDGGAKPFRFEAAWLLHNNFSEFSAENWNVDGDFNQGLKDISTKLQEWNRLTFGIIGHCNKRLLARIQGVQTKIATSPSPGLFKLQAKLEKELDDLLAQEEIIWFQRAKETWVKLGEMNTSYFHQQANRRRRRNKIISLRNHSGEWVEDPAQLRDLIVSFFRLLYTQDELVYSDLMPKNCFPRIKNKDLLTLLRPFQINDFHRAIFDMKPYAAPGPDGFQAIFYQKMWSLVGKGLTHMAVKFFETGEIEEEALESTVVLIPKTESPAQFRPICLNNVRLKVITKAITNRIKPLMKNWVAPTQNSFITGRQTTDNILILQEAIHSFRKKKKRGKGGLVIKIDLEKSYDRLRWDFIRDTLAQLGLPSTWISRIMFCVERNKMRINWNGELTEQIIPTRGVRQGDPLSPYLFVLCMERLSHRIQQAVTKKLWKPLQLSKNGPKISHLFFADDFFLFAEAEGRQIDIIRKCLDDFCSSSGQKVNLSKSTIMISPNVSRDRRQRLENRAGIPTTTDLGKYLGIHTINGRVSKARYKELTVRIQKHLANWKTRHLSIAAQMTLVHSISSSMSVYPMFTEQLPTSVCSSIDRINRQFIWGMKKGSPVSTPSPGTKWWCHEAKEELVHDPLDWLIKPCWRKDLGSWRPTIRLSGCGS</sequence>
<dbReference type="InterPro" id="IPR036691">
    <property type="entry name" value="Endo/exonu/phosph_ase_sf"/>
</dbReference>
<organism evidence="2 3">
    <name type="scientific">Linum trigynum</name>
    <dbReference type="NCBI Taxonomy" id="586398"/>
    <lineage>
        <taxon>Eukaryota</taxon>
        <taxon>Viridiplantae</taxon>
        <taxon>Streptophyta</taxon>
        <taxon>Embryophyta</taxon>
        <taxon>Tracheophyta</taxon>
        <taxon>Spermatophyta</taxon>
        <taxon>Magnoliopsida</taxon>
        <taxon>eudicotyledons</taxon>
        <taxon>Gunneridae</taxon>
        <taxon>Pentapetalae</taxon>
        <taxon>rosids</taxon>
        <taxon>fabids</taxon>
        <taxon>Malpighiales</taxon>
        <taxon>Linaceae</taxon>
        <taxon>Linum</taxon>
    </lineage>
</organism>
<dbReference type="PROSITE" id="PS50878">
    <property type="entry name" value="RT_POL"/>
    <property type="match status" value="1"/>
</dbReference>
<dbReference type="AlphaFoldDB" id="A0AAV2GRX4"/>
<protein>
    <recommendedName>
        <fullName evidence="1">Reverse transcriptase domain-containing protein</fullName>
    </recommendedName>
</protein>
<dbReference type="EMBL" id="OZ034822">
    <property type="protein sequence ID" value="CAL1413222.1"/>
    <property type="molecule type" value="Genomic_DNA"/>
</dbReference>
<dbReference type="Pfam" id="PF00078">
    <property type="entry name" value="RVT_1"/>
    <property type="match status" value="1"/>
</dbReference>